<feature type="transmembrane region" description="Helical" evidence="1">
    <location>
        <begin position="5"/>
        <end position="24"/>
    </location>
</feature>
<evidence type="ECO:0008006" key="4">
    <source>
        <dbReference type="Google" id="ProtNLM"/>
    </source>
</evidence>
<sequence>MKKIILLMLCAIHIFLSIGLFFIGKQYAFIPASTNGWLPSLLISIVLFIRLLWKPVKSPTLIMIIYLFCILTASVIVYSDLPAYTYEKATQKIEQETGQAARLETSNAPKGHHKAYFIYTEQGQYIFDIHTGEYMERASWK</sequence>
<dbReference type="RefSeq" id="WP_319835778.1">
    <property type="nucleotide sequence ID" value="NZ_CP137624.1"/>
</dbReference>
<dbReference type="Proteomes" id="UP001322664">
    <property type="component" value="Chromosome"/>
</dbReference>
<protein>
    <recommendedName>
        <fullName evidence="4">DUF5590 domain-containing protein</fullName>
    </recommendedName>
</protein>
<gene>
    <name evidence="2" type="ORF">R6U77_11775</name>
</gene>
<evidence type="ECO:0000313" key="2">
    <source>
        <dbReference type="EMBL" id="WPK10562.1"/>
    </source>
</evidence>
<evidence type="ECO:0000313" key="3">
    <source>
        <dbReference type="Proteomes" id="UP001322664"/>
    </source>
</evidence>
<keyword evidence="3" id="KW-1185">Reference proteome</keyword>
<accession>A0ABZ0RZX1</accession>
<proteinExistence type="predicted"/>
<evidence type="ECO:0000256" key="1">
    <source>
        <dbReference type="SAM" id="Phobius"/>
    </source>
</evidence>
<feature type="transmembrane region" description="Helical" evidence="1">
    <location>
        <begin position="60"/>
        <end position="78"/>
    </location>
</feature>
<keyword evidence="1" id="KW-0472">Membrane</keyword>
<organism evidence="2 3">
    <name type="scientific">Lysinibacillus louembei</name>
    <dbReference type="NCBI Taxonomy" id="1470088"/>
    <lineage>
        <taxon>Bacteria</taxon>
        <taxon>Bacillati</taxon>
        <taxon>Bacillota</taxon>
        <taxon>Bacilli</taxon>
        <taxon>Bacillales</taxon>
        <taxon>Bacillaceae</taxon>
        <taxon>Lysinibacillus</taxon>
    </lineage>
</organism>
<dbReference type="EMBL" id="CP137624">
    <property type="protein sequence ID" value="WPK10562.1"/>
    <property type="molecule type" value="Genomic_DNA"/>
</dbReference>
<reference evidence="2 3" key="1">
    <citation type="submission" date="2023-09" db="EMBL/GenBank/DDBJ databases">
        <authorList>
            <person name="Page C.A."/>
            <person name="Perez-Diaz I.M."/>
        </authorList>
    </citation>
    <scope>NUCLEOTIDE SEQUENCE [LARGE SCALE GENOMIC DNA]</scope>
    <source>
        <strain evidence="2 3">Ll15</strain>
    </source>
</reference>
<feature type="transmembrane region" description="Helical" evidence="1">
    <location>
        <begin position="36"/>
        <end position="53"/>
    </location>
</feature>
<name>A0ABZ0RZX1_9BACI</name>
<keyword evidence="1" id="KW-0812">Transmembrane</keyword>
<keyword evidence="1" id="KW-1133">Transmembrane helix</keyword>